<dbReference type="AlphaFoldDB" id="A0A1H3UDF0"/>
<keyword evidence="2" id="KW-1185">Reference proteome</keyword>
<accession>A0A1H3UDF0</accession>
<evidence type="ECO:0000313" key="1">
    <source>
        <dbReference type="EMBL" id="SDZ60464.1"/>
    </source>
</evidence>
<dbReference type="Proteomes" id="UP000198914">
    <property type="component" value="Unassembled WGS sequence"/>
</dbReference>
<protein>
    <submittedName>
        <fullName evidence="1">Zinc-binding dehydrogenase</fullName>
    </submittedName>
</protein>
<dbReference type="STRING" id="1244108.SAMN05444004_13016"/>
<evidence type="ECO:0000313" key="2">
    <source>
        <dbReference type="Proteomes" id="UP000198914"/>
    </source>
</evidence>
<name>A0A1H3UDF0_9RHOB</name>
<dbReference type="RefSeq" id="WP_244504753.1">
    <property type="nucleotide sequence ID" value="NZ_FNPX01000030.1"/>
</dbReference>
<proteinExistence type="predicted"/>
<dbReference type="Pfam" id="PF13602">
    <property type="entry name" value="ADH_zinc_N_2"/>
    <property type="match status" value="1"/>
</dbReference>
<reference evidence="2" key="1">
    <citation type="submission" date="2016-10" db="EMBL/GenBank/DDBJ databases">
        <authorList>
            <person name="Varghese N."/>
            <person name="Submissions S."/>
        </authorList>
    </citation>
    <scope>NUCLEOTIDE SEQUENCE [LARGE SCALE GENOMIC DNA]</scope>
    <source>
        <strain evidence="2">DSM 100420</strain>
    </source>
</reference>
<dbReference type="EMBL" id="FNPX01000030">
    <property type="protein sequence ID" value="SDZ60464.1"/>
    <property type="molecule type" value="Genomic_DNA"/>
</dbReference>
<dbReference type="Gene3D" id="3.90.180.10">
    <property type="entry name" value="Medium-chain alcohol dehydrogenases, catalytic domain"/>
    <property type="match status" value="1"/>
</dbReference>
<organism evidence="1 2">
    <name type="scientific">Jannaschia faecimaris</name>
    <dbReference type="NCBI Taxonomy" id="1244108"/>
    <lineage>
        <taxon>Bacteria</taxon>
        <taxon>Pseudomonadati</taxon>
        <taxon>Pseudomonadota</taxon>
        <taxon>Alphaproteobacteria</taxon>
        <taxon>Rhodobacterales</taxon>
        <taxon>Roseobacteraceae</taxon>
        <taxon>Jannaschia</taxon>
    </lineage>
</organism>
<gene>
    <name evidence="1" type="ORF">SAMN05444004_13016</name>
</gene>
<sequence length="63" mass="6935">MFNTPDMALQHELLTYVAGEIDAGRICTTLDTVMSPINAQKMREAHRLIETGTAKGKVVIEGF</sequence>